<evidence type="ECO:0000256" key="1">
    <source>
        <dbReference type="SAM" id="Coils"/>
    </source>
</evidence>
<proteinExistence type="predicted"/>
<evidence type="ECO:0000313" key="4">
    <source>
        <dbReference type="Proteomes" id="UP000694569"/>
    </source>
</evidence>
<reference evidence="3" key="1">
    <citation type="submission" date="2025-08" db="UniProtKB">
        <authorList>
            <consortium name="Ensembl"/>
        </authorList>
    </citation>
    <scope>IDENTIFICATION</scope>
</reference>
<keyword evidence="4" id="KW-1185">Reference proteome</keyword>
<feature type="compositionally biased region" description="Polar residues" evidence="2">
    <location>
        <begin position="499"/>
        <end position="511"/>
    </location>
</feature>
<feature type="compositionally biased region" description="Basic and acidic residues" evidence="2">
    <location>
        <begin position="579"/>
        <end position="592"/>
    </location>
</feature>
<feature type="compositionally biased region" description="Acidic residues" evidence="2">
    <location>
        <begin position="383"/>
        <end position="395"/>
    </location>
</feature>
<dbReference type="OrthoDB" id="9909422at2759"/>
<keyword evidence="1" id="KW-0175">Coiled coil</keyword>
<feature type="region of interest" description="Disordered" evidence="2">
    <location>
        <begin position="485"/>
        <end position="547"/>
    </location>
</feature>
<name>A0A8C5WIF8_9ANUR</name>
<sequence length="626" mass="71917">MSECVCVGIWTENIRLKYFLFGFLVTETLKMANLFDDYKLRPVHLLLPTLLTILVILWYCYQNETSQSIELQQKILFLQRRLQSMSVERSTLRQKATLLKDQLENQTNEMNKHQKIHDYQIAQQNINFVSERVMLEDTITSKDNSLQQLEDQHEALKKQYEALRSEMQQFEKNQALLLEKFSTQSFEGKWRDLTGCREHYELPEASTQWAQCINIISMMKQLCFEKEGKLSRRESNSTTKKETTFINLTMTFPPSVNQTMKPTSNHTDNTTRNLEVKLTVATNTSMSEKSEADTGGFFTTSTISPLETTAQMFTSRATSNNQNSNGIRKEVQSFVRGNEKAKEMGKTIVEELRKQLLRNNISESVPMQEKSIKSGKDDLLKEENEDVPEVDDDPELTGGKEKYENAENELLPIKKKENTQTILNKEIVGVEEKKDEKGIVSEEIPGLEDDLEDDNKLDDQEDEMKADKVLEKINGIDKQKAVEKKSADTIQKYDEERSTNQNTNNKTSLYNPATKLIYNKTKPTLSSEISPIAELKSREEKGNQRTNDSAALLIQNVDLNIRQKQNLVTGNLVFENEKKKDTKKLLENRNERTGATNVEQQIKKGASDKEENKASSESKKKLPDVL</sequence>
<feature type="region of interest" description="Disordered" evidence="2">
    <location>
        <begin position="579"/>
        <end position="626"/>
    </location>
</feature>
<evidence type="ECO:0000256" key="2">
    <source>
        <dbReference type="SAM" id="MobiDB-lite"/>
    </source>
</evidence>
<dbReference type="GeneTree" id="ENSGT01010000229827"/>
<reference evidence="3" key="2">
    <citation type="submission" date="2025-09" db="UniProtKB">
        <authorList>
            <consortium name="Ensembl"/>
        </authorList>
    </citation>
    <scope>IDENTIFICATION</scope>
</reference>
<feature type="coiled-coil region" evidence="1">
    <location>
        <begin position="89"/>
        <end position="180"/>
    </location>
</feature>
<dbReference type="Proteomes" id="UP000694569">
    <property type="component" value="Unplaced"/>
</dbReference>
<feature type="compositionally biased region" description="Basic and acidic residues" evidence="2">
    <location>
        <begin position="370"/>
        <end position="382"/>
    </location>
</feature>
<organism evidence="3 4">
    <name type="scientific">Leptobrachium leishanense</name>
    <name type="common">Leishan spiny toad</name>
    <dbReference type="NCBI Taxonomy" id="445787"/>
    <lineage>
        <taxon>Eukaryota</taxon>
        <taxon>Metazoa</taxon>
        <taxon>Chordata</taxon>
        <taxon>Craniata</taxon>
        <taxon>Vertebrata</taxon>
        <taxon>Euteleostomi</taxon>
        <taxon>Amphibia</taxon>
        <taxon>Batrachia</taxon>
        <taxon>Anura</taxon>
        <taxon>Pelobatoidea</taxon>
        <taxon>Megophryidae</taxon>
        <taxon>Leptobrachium</taxon>
    </lineage>
</organism>
<accession>A0A8C5WIF8</accession>
<feature type="compositionally biased region" description="Basic and acidic residues" evidence="2">
    <location>
        <begin position="485"/>
        <end position="498"/>
    </location>
</feature>
<evidence type="ECO:0000313" key="3">
    <source>
        <dbReference type="Ensembl" id="ENSLLEP00000040393.1"/>
    </source>
</evidence>
<dbReference type="Ensembl" id="ENSLLET00000042032.1">
    <property type="protein sequence ID" value="ENSLLEP00000040393.1"/>
    <property type="gene ID" value="ENSLLEG00000025690.1"/>
</dbReference>
<feature type="region of interest" description="Disordered" evidence="2">
    <location>
        <begin position="365"/>
        <end position="400"/>
    </location>
</feature>
<feature type="compositionally biased region" description="Basic and acidic residues" evidence="2">
    <location>
        <begin position="601"/>
        <end position="626"/>
    </location>
</feature>
<dbReference type="AlphaFoldDB" id="A0A8C5WIF8"/>
<protein>
    <submittedName>
        <fullName evidence="3">Uncharacterized protein</fullName>
    </submittedName>
</protein>